<reference evidence="2 3" key="1">
    <citation type="submission" date="2022-10" db="EMBL/GenBank/DDBJ databases">
        <title>Defluviimonas sp. nov., isolated from ocean surface water.</title>
        <authorList>
            <person name="He W."/>
            <person name="Wang L."/>
            <person name="Zhang D.-F."/>
        </authorList>
    </citation>
    <scope>NUCLEOTIDE SEQUENCE [LARGE SCALE GENOMIC DNA]</scope>
    <source>
        <strain evidence="2 3">WL0002</strain>
    </source>
</reference>
<evidence type="ECO:0000313" key="2">
    <source>
        <dbReference type="EMBL" id="MCV2867777.1"/>
    </source>
</evidence>
<evidence type="ECO:0000313" key="3">
    <source>
        <dbReference type="Proteomes" id="UP001652542"/>
    </source>
</evidence>
<dbReference type="Proteomes" id="UP001652542">
    <property type="component" value="Unassembled WGS sequence"/>
</dbReference>
<dbReference type="RefSeq" id="WP_263733414.1">
    <property type="nucleotide sequence ID" value="NZ_JAOWKY010000001.1"/>
</dbReference>
<organism evidence="2 3">
    <name type="scientific">Albidovulum marisflavi</name>
    <dbReference type="NCBI Taxonomy" id="2984159"/>
    <lineage>
        <taxon>Bacteria</taxon>
        <taxon>Pseudomonadati</taxon>
        <taxon>Pseudomonadota</taxon>
        <taxon>Alphaproteobacteria</taxon>
        <taxon>Rhodobacterales</taxon>
        <taxon>Paracoccaceae</taxon>
        <taxon>Albidovulum</taxon>
    </lineage>
</organism>
<evidence type="ECO:0000256" key="1">
    <source>
        <dbReference type="SAM" id="MobiDB-lite"/>
    </source>
</evidence>
<protein>
    <submittedName>
        <fullName evidence="2">Uncharacterized protein</fullName>
    </submittedName>
</protein>
<comment type="caution">
    <text evidence="2">The sequence shown here is derived from an EMBL/GenBank/DDBJ whole genome shotgun (WGS) entry which is preliminary data.</text>
</comment>
<gene>
    <name evidence="2" type="ORF">OEW28_03980</name>
</gene>
<name>A0ABT2Z9I0_9RHOB</name>
<keyword evidence="3" id="KW-1185">Reference proteome</keyword>
<proteinExistence type="predicted"/>
<dbReference type="EMBL" id="JAOWKY010000001">
    <property type="protein sequence ID" value="MCV2867777.1"/>
    <property type="molecule type" value="Genomic_DNA"/>
</dbReference>
<feature type="region of interest" description="Disordered" evidence="1">
    <location>
        <begin position="28"/>
        <end position="53"/>
    </location>
</feature>
<sequence length="53" mass="6073">MKKITAFLLRLANKNTEQTDRFGQRLTTMTKHRTPRPTRATAPSVFKSRARAA</sequence>
<accession>A0ABT2Z9I0</accession>